<dbReference type="EMBL" id="CP042905">
    <property type="protein sequence ID" value="QEE16589.1"/>
    <property type="molecule type" value="Genomic_DNA"/>
</dbReference>
<evidence type="ECO:0000313" key="6">
    <source>
        <dbReference type="Proteomes" id="UP000321408"/>
    </source>
</evidence>
<evidence type="ECO:0000256" key="4">
    <source>
        <dbReference type="ARBA" id="ARBA00023014"/>
    </source>
</evidence>
<dbReference type="InterPro" id="IPR010327">
    <property type="entry name" value="FldB/FldC_alpha/beta"/>
</dbReference>
<organism evidence="5 6">
    <name type="scientific">Promethearchaeum syntrophicum</name>
    <dbReference type="NCBI Taxonomy" id="2594042"/>
    <lineage>
        <taxon>Archaea</taxon>
        <taxon>Promethearchaeati</taxon>
        <taxon>Promethearchaeota</taxon>
        <taxon>Promethearchaeia</taxon>
        <taxon>Promethearchaeales</taxon>
        <taxon>Promethearchaeaceae</taxon>
        <taxon>Promethearchaeum</taxon>
    </lineage>
</organism>
<keyword evidence="4" id="KW-0411">Iron-sulfur</keyword>
<dbReference type="PANTHER" id="PTHR30548:SF4">
    <property type="entry name" value="SUBUNIT OF OXYGEN-SENSITIVE 2-HYDROXYISOCAPROYL-COA DEHYDRATASE"/>
    <property type="match status" value="1"/>
</dbReference>
<dbReference type="KEGG" id="psyt:DSAG12_02419"/>
<reference evidence="5 6" key="2">
    <citation type="journal article" date="2024" name="Int. J. Syst. Evol. Microbiol.">
        <title>Promethearchaeum syntrophicum gen. nov., sp. nov., an anaerobic, obligately syntrophic archaeon, the first isolate of the lineage 'Asgard' archaea, and proposal of the new archaeal phylum Promethearchaeota phyl. nov. and kingdom Promethearchaeati regn. nov.</title>
        <authorList>
            <person name="Imachi H."/>
            <person name="Nobu M.K."/>
            <person name="Kato S."/>
            <person name="Takaki Y."/>
            <person name="Miyazaki M."/>
            <person name="Miyata M."/>
            <person name="Ogawara M."/>
            <person name="Saito Y."/>
            <person name="Sakai S."/>
            <person name="Tahara Y.O."/>
            <person name="Takano Y."/>
            <person name="Tasumi E."/>
            <person name="Uematsu K."/>
            <person name="Yoshimura T."/>
            <person name="Itoh T."/>
            <person name="Ohkuma M."/>
            <person name="Takai K."/>
        </authorList>
    </citation>
    <scope>NUCLEOTIDE SEQUENCE [LARGE SCALE GENOMIC DNA]</scope>
    <source>
        <strain evidence="5 6">MK-D1</strain>
    </source>
</reference>
<reference evidence="5 6" key="1">
    <citation type="journal article" date="2020" name="Nature">
        <title>Isolation of an archaeon at the prokaryote-eukaryote interface.</title>
        <authorList>
            <person name="Imachi H."/>
            <person name="Nobu M.K."/>
            <person name="Nakahara N."/>
            <person name="Morono Y."/>
            <person name="Ogawara M."/>
            <person name="Takaki Y."/>
            <person name="Takano Y."/>
            <person name="Uematsu K."/>
            <person name="Ikuta T."/>
            <person name="Ito M."/>
            <person name="Matsui Y."/>
            <person name="Miyazaki M."/>
            <person name="Murata K."/>
            <person name="Saito Y."/>
            <person name="Sakai S."/>
            <person name="Song C."/>
            <person name="Tasumi E."/>
            <person name="Yamanaka Y."/>
            <person name="Yamaguchi T."/>
            <person name="Kamagata Y."/>
            <person name="Tamaki H."/>
            <person name="Takai K."/>
        </authorList>
    </citation>
    <scope>NUCLEOTIDE SEQUENCE [LARGE SCALE GENOMIC DNA]</scope>
    <source>
        <strain evidence="5 6">MK-D1</strain>
    </source>
</reference>
<comment type="similarity">
    <text evidence="1">Belongs to the FldB/FldC dehydratase alpha/beta subunit family.</text>
</comment>
<dbReference type="GO" id="GO:0051536">
    <property type="term" value="F:iron-sulfur cluster binding"/>
    <property type="evidence" value="ECO:0007669"/>
    <property type="project" value="UniProtKB-KW"/>
</dbReference>
<evidence type="ECO:0000256" key="2">
    <source>
        <dbReference type="ARBA" id="ARBA00022723"/>
    </source>
</evidence>
<proteinExistence type="inferred from homology"/>
<keyword evidence="2" id="KW-0479">Metal-binding</keyword>
<evidence type="ECO:0000256" key="1">
    <source>
        <dbReference type="ARBA" id="ARBA00005806"/>
    </source>
</evidence>
<dbReference type="Pfam" id="PF06050">
    <property type="entry name" value="HGD-D"/>
    <property type="match status" value="1"/>
</dbReference>
<dbReference type="Gene3D" id="3.40.50.11900">
    <property type="match status" value="1"/>
</dbReference>
<dbReference type="Gene3D" id="3.40.50.11890">
    <property type="match status" value="1"/>
</dbReference>
<accession>A0A5B9DBG0</accession>
<keyword evidence="3" id="KW-0408">Iron</keyword>
<dbReference type="AlphaFoldDB" id="A0A5B9DBG0"/>
<dbReference type="Proteomes" id="UP000321408">
    <property type="component" value="Chromosome"/>
</dbReference>
<dbReference type="GO" id="GO:0046872">
    <property type="term" value="F:metal ion binding"/>
    <property type="evidence" value="ECO:0007669"/>
    <property type="project" value="UniProtKB-KW"/>
</dbReference>
<protein>
    <submittedName>
        <fullName evidence="5">2-hydroxyacyl-CoA dehydratase subunit D</fullName>
    </submittedName>
</protein>
<sequence>MTANSSTHPPRKLVKTLKSSKDIGNLIKWYMLKAKIAELLPWKKSAWITSSTSVELLWGFDIFPLHPENNACIAGARKISQDLIEHAESLGYSRDICSYMKTNVGAFDKKISIQMGGIAKPDFVVTSGTICDTHVKWFQNQARRMDVPIYVFDVPHIVNNTSRSTKNRYKGYVIDQIYDFFDFVEDTVGKKLNEKKLIKTWQNSHRLTDLWQKIYNYRKKVPSPIGFADTLGDIFPLVILPGIKKGIKYFENILKEVEEDVALGKGILPKEEEKYRLMFEGIPMWYRIKFFHQLMNYGAVVTYEPYTFSFGPYRPYVDNLEDGLNVMAEHLMYQPYIYNLSDRIAYFKDVIKQYHIDGVLLHENMSCRPSCTGLYDLKQKIQQDLGIPVLLFTCDMNDPRAYAAEQMQTRIEGFMEVLAQNKKYSKIQKALD</sequence>
<dbReference type="OrthoDB" id="51363at2157"/>
<dbReference type="RefSeq" id="WP_147663460.1">
    <property type="nucleotide sequence ID" value="NZ_CP042905.2"/>
</dbReference>
<dbReference type="PANTHER" id="PTHR30548">
    <property type="entry name" value="2-HYDROXYGLUTARYL-COA DEHYDRATASE, D-COMPONENT-RELATED"/>
    <property type="match status" value="1"/>
</dbReference>
<dbReference type="GeneID" id="41330406"/>
<gene>
    <name evidence="5" type="ORF">DSAG12_02419</name>
</gene>
<name>A0A5B9DBG0_9ARCH</name>
<evidence type="ECO:0000313" key="5">
    <source>
        <dbReference type="EMBL" id="QEE16589.1"/>
    </source>
</evidence>
<evidence type="ECO:0000256" key="3">
    <source>
        <dbReference type="ARBA" id="ARBA00023004"/>
    </source>
</evidence>
<keyword evidence="6" id="KW-1185">Reference proteome</keyword>